<dbReference type="Gene3D" id="3.40.50.2000">
    <property type="entry name" value="Glycogen Phosphorylase B"/>
    <property type="match status" value="2"/>
</dbReference>
<dbReference type="PANTHER" id="PTHR30160:SF1">
    <property type="entry name" value="LIPOPOLYSACCHARIDE 1,2-N-ACETYLGLUCOSAMINETRANSFERASE-RELATED"/>
    <property type="match status" value="1"/>
</dbReference>
<keyword evidence="1" id="KW-0328">Glycosyltransferase</keyword>
<evidence type="ECO:0000256" key="2">
    <source>
        <dbReference type="ARBA" id="ARBA00022679"/>
    </source>
</evidence>
<dbReference type="PANTHER" id="PTHR30160">
    <property type="entry name" value="TETRAACYLDISACCHARIDE 4'-KINASE-RELATED"/>
    <property type="match status" value="1"/>
</dbReference>
<dbReference type="SUPFAM" id="SSF53756">
    <property type="entry name" value="UDP-Glycosyltransferase/glycogen phosphorylase"/>
    <property type="match status" value="1"/>
</dbReference>
<dbReference type="Proteomes" id="UP000217994">
    <property type="component" value="Unassembled WGS sequence"/>
</dbReference>
<evidence type="ECO:0000313" key="4">
    <source>
        <dbReference type="Proteomes" id="UP000217994"/>
    </source>
</evidence>
<dbReference type="InterPro" id="IPR051199">
    <property type="entry name" value="LPS_LOS_Heptosyltrfase"/>
</dbReference>
<evidence type="ECO:0000313" key="3">
    <source>
        <dbReference type="EMBL" id="PCE32097.1"/>
    </source>
</evidence>
<dbReference type="GO" id="GO:0008713">
    <property type="term" value="F:ADP-heptose-lipopolysaccharide heptosyltransferase activity"/>
    <property type="evidence" value="ECO:0007669"/>
    <property type="project" value="TreeGrafter"/>
</dbReference>
<gene>
    <name evidence="3" type="ORF">BZL54_12475</name>
</gene>
<proteinExistence type="predicted"/>
<dbReference type="GO" id="GO:0009244">
    <property type="term" value="P:lipopolysaccharide core region biosynthetic process"/>
    <property type="evidence" value="ECO:0007669"/>
    <property type="project" value="TreeGrafter"/>
</dbReference>
<name>A0A2A4FGA0_9BURK</name>
<dbReference type="Pfam" id="PF01075">
    <property type="entry name" value="Glyco_transf_9"/>
    <property type="match status" value="1"/>
</dbReference>
<comment type="caution">
    <text evidence="3">The sequence shown here is derived from an EMBL/GenBank/DDBJ whole genome shotgun (WGS) entry which is preliminary data.</text>
</comment>
<accession>A0A2A4FGA0</accession>
<keyword evidence="2" id="KW-0808">Transferase</keyword>
<dbReference type="AlphaFoldDB" id="A0A2A4FGA0"/>
<dbReference type="RefSeq" id="WP_231716617.1">
    <property type="nucleotide sequence ID" value="NZ_CP020737.1"/>
</dbReference>
<dbReference type="GeneID" id="69000247"/>
<organism evidence="3 4">
    <name type="scientific">Burkholderia ubonensis subsp. mesacidophila</name>
    <dbReference type="NCBI Taxonomy" id="265293"/>
    <lineage>
        <taxon>Bacteria</taxon>
        <taxon>Pseudomonadati</taxon>
        <taxon>Pseudomonadota</taxon>
        <taxon>Betaproteobacteria</taxon>
        <taxon>Burkholderiales</taxon>
        <taxon>Burkholderiaceae</taxon>
        <taxon>Burkholderia</taxon>
        <taxon>Burkholderia cepacia complex</taxon>
    </lineage>
</organism>
<protein>
    <submittedName>
        <fullName evidence="3">LPS core biosynthesis protein</fullName>
    </submittedName>
</protein>
<reference evidence="3 4" key="1">
    <citation type="submission" date="2017-01" db="EMBL/GenBank/DDBJ databases">
        <title>Whole-Genome Shotgun Sequencing of Two beta-Proteobacterial Species in Search of the Bulgecin Biosynthetic Cluster.</title>
        <authorList>
            <person name="Horsman M.E."/>
            <person name="Marous D.R."/>
            <person name="Li R."/>
            <person name="Oliver R.A."/>
            <person name="Byun B."/>
            <person name="Emrich S.J."/>
            <person name="Boggess B."/>
            <person name="Townsend C.A."/>
            <person name="Mobashery S."/>
        </authorList>
    </citation>
    <scope>NUCLEOTIDE SEQUENCE [LARGE SCALE GENOMIC DNA]</scope>
    <source>
        <strain evidence="3 4">ATCC 31433</strain>
    </source>
</reference>
<evidence type="ECO:0000256" key="1">
    <source>
        <dbReference type="ARBA" id="ARBA00022676"/>
    </source>
</evidence>
<dbReference type="EMBL" id="MTZU01000031">
    <property type="protein sequence ID" value="PCE32097.1"/>
    <property type="molecule type" value="Genomic_DNA"/>
</dbReference>
<dbReference type="GO" id="GO:0005829">
    <property type="term" value="C:cytosol"/>
    <property type="evidence" value="ECO:0007669"/>
    <property type="project" value="TreeGrafter"/>
</dbReference>
<sequence length="392" mass="42753">MNSALSFARPPQAILVACTRRIGDVLLATPLVHSFKQHWPDVAIDMVVFRGTESVLEGNPDIRNVIVVERRAKPKERLADALRLWRRYDLSLAVTSSDRARFYAWFAGRKRVGLVDSQRITRTARLMLHRIAPDHQLDDHIVASGLSLAPLVGVAPVGEVVAPSSADPMRREWLRARLAAPPAAREGQPLAVVHPSPMYRYKQWRVDGWAGLVRWLRSNGYAVALTGGPGDAERAYAEEVIAAAGEPVVNFVGELSFGETADVIRQAKLFVGPDTGATHVAAACGTPTLALFGPSDPVRWGPWPQHWPADGEMPWQRRGSGRQGNVYLLQGDGDCVPCRQEGCERRVDSTSDCLTGLSISRVIAAAAEMLGMPAPHSDVSAEISVPLPKPQR</sequence>
<dbReference type="InterPro" id="IPR002201">
    <property type="entry name" value="Glyco_trans_9"/>
</dbReference>
<dbReference type="CDD" id="cd03789">
    <property type="entry name" value="GT9_LPS_heptosyltransferase"/>
    <property type="match status" value="1"/>
</dbReference>